<reference evidence="1" key="1">
    <citation type="submission" date="2020-05" db="EMBL/GenBank/DDBJ databases">
        <authorList>
            <person name="Chiriac C."/>
            <person name="Salcher M."/>
            <person name="Ghai R."/>
            <person name="Kavagutti S V."/>
        </authorList>
    </citation>
    <scope>NUCLEOTIDE SEQUENCE</scope>
</reference>
<dbReference type="EMBL" id="CAEZXX010000179">
    <property type="protein sequence ID" value="CAB4725161.1"/>
    <property type="molecule type" value="Genomic_DNA"/>
</dbReference>
<organism evidence="1">
    <name type="scientific">freshwater metagenome</name>
    <dbReference type="NCBI Taxonomy" id="449393"/>
    <lineage>
        <taxon>unclassified sequences</taxon>
        <taxon>metagenomes</taxon>
        <taxon>ecological metagenomes</taxon>
    </lineage>
</organism>
<name>A0A6J6RS33_9ZZZZ</name>
<sequence length="43" mass="4383">MAVFEGVGPFGVATAATGTTAMPASAIAAEPTIFFVREVMMFS</sequence>
<proteinExistence type="predicted"/>
<protein>
    <submittedName>
        <fullName evidence="1">Unannotated protein</fullName>
    </submittedName>
</protein>
<gene>
    <name evidence="1" type="ORF">UFOPK2602_02017</name>
</gene>
<accession>A0A6J6RS33</accession>
<dbReference type="AlphaFoldDB" id="A0A6J6RS33"/>
<evidence type="ECO:0000313" key="1">
    <source>
        <dbReference type="EMBL" id="CAB4725161.1"/>
    </source>
</evidence>